<protein>
    <submittedName>
        <fullName evidence="1">28380_t:CDS:1</fullName>
    </submittedName>
</protein>
<feature type="non-terminal residue" evidence="1">
    <location>
        <position position="146"/>
    </location>
</feature>
<organism evidence="1 2">
    <name type="scientific">Racocetra persica</name>
    <dbReference type="NCBI Taxonomy" id="160502"/>
    <lineage>
        <taxon>Eukaryota</taxon>
        <taxon>Fungi</taxon>
        <taxon>Fungi incertae sedis</taxon>
        <taxon>Mucoromycota</taxon>
        <taxon>Glomeromycotina</taxon>
        <taxon>Glomeromycetes</taxon>
        <taxon>Diversisporales</taxon>
        <taxon>Gigasporaceae</taxon>
        <taxon>Racocetra</taxon>
    </lineage>
</organism>
<comment type="caution">
    <text evidence="1">The sequence shown here is derived from an EMBL/GenBank/DDBJ whole genome shotgun (WGS) entry which is preliminary data.</text>
</comment>
<gene>
    <name evidence="1" type="ORF">RPERSI_LOCUS32267</name>
</gene>
<reference evidence="1" key="1">
    <citation type="submission" date="2021-06" db="EMBL/GenBank/DDBJ databases">
        <authorList>
            <person name="Kallberg Y."/>
            <person name="Tangrot J."/>
            <person name="Rosling A."/>
        </authorList>
    </citation>
    <scope>NUCLEOTIDE SEQUENCE</scope>
    <source>
        <strain evidence="1">MA461A</strain>
    </source>
</reference>
<proteinExistence type="predicted"/>
<sequence>RAKEVTQDAKEQLQDVRDQLKIHQDALVGAQAEALQVLRTQQDDKLRSDASHFATAHALNTYVLAVSVAIEKVRKQKLDQTKKDILAGLENNFLQDATIKDADINQEINKLMGAGFITGTDNWKKLFEKEDNRIDGYENFTWTATM</sequence>
<evidence type="ECO:0000313" key="1">
    <source>
        <dbReference type="EMBL" id="CAG8842317.1"/>
    </source>
</evidence>
<name>A0ACA9SKC4_9GLOM</name>
<evidence type="ECO:0000313" key="2">
    <source>
        <dbReference type="Proteomes" id="UP000789920"/>
    </source>
</evidence>
<dbReference type="Proteomes" id="UP000789920">
    <property type="component" value="Unassembled WGS sequence"/>
</dbReference>
<keyword evidence="2" id="KW-1185">Reference proteome</keyword>
<dbReference type="EMBL" id="CAJVQC010133777">
    <property type="protein sequence ID" value="CAG8842317.1"/>
    <property type="molecule type" value="Genomic_DNA"/>
</dbReference>
<feature type="non-terminal residue" evidence="1">
    <location>
        <position position="1"/>
    </location>
</feature>
<accession>A0ACA9SKC4</accession>